<dbReference type="EMBL" id="JBHUHZ010000002">
    <property type="protein sequence ID" value="MFD2163122.1"/>
    <property type="molecule type" value="Genomic_DNA"/>
</dbReference>
<sequence>MPTKSDSGHAKNVANFEDLLTRVRSLGTDYNPSKAGLSLTNLELQHQAAAATLKSLAAELPLYQQAVDAKQAAFAPLGKLVTRALNMFKASVDNKAEVESATSLANKIRGVSSPKPAAPAEGEEPVRKISTSQLSADMQLANLASLIEVLSAHASYQPNEAELSVAGLMALHSDLSKKAQDVTEAQVRVETARLNRDKMLYTPGSGIVDLGIGVKTYVKAAFTPKSVNYKPILSLDFRRGK</sequence>
<dbReference type="RefSeq" id="WP_255901379.1">
    <property type="nucleotide sequence ID" value="NZ_JAFMZO010000002.1"/>
</dbReference>
<comment type="caution">
    <text evidence="1">The sequence shown here is derived from an EMBL/GenBank/DDBJ whole genome shotgun (WGS) entry which is preliminary data.</text>
</comment>
<organism evidence="1 2">
    <name type="scientific">Paradesertivirga mongoliensis</name>
    <dbReference type="NCBI Taxonomy" id="2100740"/>
    <lineage>
        <taxon>Bacteria</taxon>
        <taxon>Pseudomonadati</taxon>
        <taxon>Bacteroidota</taxon>
        <taxon>Sphingobacteriia</taxon>
        <taxon>Sphingobacteriales</taxon>
        <taxon>Sphingobacteriaceae</taxon>
        <taxon>Paradesertivirga</taxon>
    </lineage>
</organism>
<evidence type="ECO:0000313" key="1">
    <source>
        <dbReference type="EMBL" id="MFD2163122.1"/>
    </source>
</evidence>
<reference evidence="2" key="1">
    <citation type="journal article" date="2019" name="Int. J. Syst. Evol. Microbiol.">
        <title>The Global Catalogue of Microorganisms (GCM) 10K type strain sequencing project: providing services to taxonomists for standard genome sequencing and annotation.</title>
        <authorList>
            <consortium name="The Broad Institute Genomics Platform"/>
            <consortium name="The Broad Institute Genome Sequencing Center for Infectious Disease"/>
            <person name="Wu L."/>
            <person name="Ma J."/>
        </authorList>
    </citation>
    <scope>NUCLEOTIDE SEQUENCE [LARGE SCALE GENOMIC DNA]</scope>
    <source>
        <strain evidence="2">KCTC 42217</strain>
    </source>
</reference>
<name>A0ABW4ZNC2_9SPHI</name>
<keyword evidence="2" id="KW-1185">Reference proteome</keyword>
<dbReference type="Proteomes" id="UP001597387">
    <property type="component" value="Unassembled WGS sequence"/>
</dbReference>
<evidence type="ECO:0000313" key="2">
    <source>
        <dbReference type="Proteomes" id="UP001597387"/>
    </source>
</evidence>
<protein>
    <submittedName>
        <fullName evidence="1">Uncharacterized protein</fullName>
    </submittedName>
</protein>
<gene>
    <name evidence="1" type="ORF">ACFSJU_12020</name>
</gene>
<accession>A0ABW4ZNC2</accession>
<proteinExistence type="predicted"/>